<proteinExistence type="predicted"/>
<evidence type="ECO:0000313" key="1">
    <source>
        <dbReference type="EMBL" id="MDQ0455014.1"/>
    </source>
</evidence>
<gene>
    <name evidence="1" type="ORF">QO005_001344</name>
</gene>
<dbReference type="InterPro" id="IPR029044">
    <property type="entry name" value="Nucleotide-diphossugar_trans"/>
</dbReference>
<dbReference type="EMBL" id="JAUSWH010000003">
    <property type="protein sequence ID" value="MDQ0455014.1"/>
    <property type="molecule type" value="Genomic_DNA"/>
</dbReference>
<evidence type="ECO:0008006" key="3">
    <source>
        <dbReference type="Google" id="ProtNLM"/>
    </source>
</evidence>
<accession>A0ABU0I9V4</accession>
<sequence length="177" mass="19148">MLTVIIECQDQESELAHTLMALVSGAVEGVISDVVILDNGSRDGTPRLADAAGCRFYARWELKDIITAARGEWLLLVEPGARPNSGWIEEIAEYVALNTAPARFSPSRAHRPSLFRRLGRRCPPLEHGFLLPKQQALSLARTGMRSADLVSGLSSKALSSELVPARALKGSRMGTAV</sequence>
<name>A0ABU0I9V4_9HYPH</name>
<reference evidence="1 2" key="1">
    <citation type="submission" date="2023-07" db="EMBL/GenBank/DDBJ databases">
        <title>Genomic Encyclopedia of Type Strains, Phase IV (KMG-IV): sequencing the most valuable type-strain genomes for metagenomic binning, comparative biology and taxonomic classification.</title>
        <authorList>
            <person name="Goeker M."/>
        </authorList>
    </citation>
    <scope>NUCLEOTIDE SEQUENCE [LARGE SCALE GENOMIC DNA]</scope>
    <source>
        <strain evidence="1 2">DSM 100301</strain>
    </source>
</reference>
<dbReference type="Gene3D" id="3.90.550.10">
    <property type="entry name" value="Spore Coat Polysaccharide Biosynthesis Protein SpsA, Chain A"/>
    <property type="match status" value="1"/>
</dbReference>
<evidence type="ECO:0000313" key="2">
    <source>
        <dbReference type="Proteomes" id="UP001235269"/>
    </source>
</evidence>
<comment type="caution">
    <text evidence="1">The sequence shown here is derived from an EMBL/GenBank/DDBJ whole genome shotgun (WGS) entry which is preliminary data.</text>
</comment>
<protein>
    <recommendedName>
        <fullName evidence="3">Glycosyl transferase</fullName>
    </recommendedName>
</protein>
<organism evidence="1 2">
    <name type="scientific">Rhizobium paknamense</name>
    <dbReference type="NCBI Taxonomy" id="1206817"/>
    <lineage>
        <taxon>Bacteria</taxon>
        <taxon>Pseudomonadati</taxon>
        <taxon>Pseudomonadota</taxon>
        <taxon>Alphaproteobacteria</taxon>
        <taxon>Hyphomicrobiales</taxon>
        <taxon>Rhizobiaceae</taxon>
        <taxon>Rhizobium/Agrobacterium group</taxon>
        <taxon>Rhizobium</taxon>
    </lineage>
</organism>
<dbReference type="Proteomes" id="UP001235269">
    <property type="component" value="Unassembled WGS sequence"/>
</dbReference>
<dbReference type="RefSeq" id="WP_307157212.1">
    <property type="nucleotide sequence ID" value="NZ_JAUSWH010000003.1"/>
</dbReference>
<keyword evidence="2" id="KW-1185">Reference proteome</keyword>
<dbReference type="SUPFAM" id="SSF53448">
    <property type="entry name" value="Nucleotide-diphospho-sugar transferases"/>
    <property type="match status" value="1"/>
</dbReference>